<keyword evidence="7" id="KW-1185">Reference proteome</keyword>
<keyword evidence="3" id="KW-1133">Transmembrane helix</keyword>
<feature type="transmembrane region" description="Helical" evidence="3">
    <location>
        <begin position="9"/>
        <end position="26"/>
    </location>
</feature>
<proteinExistence type="predicted"/>
<dbReference type="InterPro" id="IPR003399">
    <property type="entry name" value="Mce/MlaD"/>
</dbReference>
<dbReference type="NCBIfam" id="TIGR00996">
    <property type="entry name" value="Mtu_fam_mce"/>
    <property type="match status" value="1"/>
</dbReference>
<protein>
    <submittedName>
        <fullName evidence="6">Virulence factor Mce-like protein</fullName>
    </submittedName>
</protein>
<keyword evidence="3" id="KW-0812">Transmembrane</keyword>
<dbReference type="RefSeq" id="WP_179500832.1">
    <property type="nucleotide sequence ID" value="NZ_JACCAA010000001.1"/>
</dbReference>
<dbReference type="Pfam" id="PF02470">
    <property type="entry name" value="MlaD"/>
    <property type="match status" value="1"/>
</dbReference>
<feature type="compositionally biased region" description="Polar residues" evidence="2">
    <location>
        <begin position="359"/>
        <end position="370"/>
    </location>
</feature>
<dbReference type="InterPro" id="IPR005693">
    <property type="entry name" value="Mce"/>
</dbReference>
<evidence type="ECO:0000259" key="5">
    <source>
        <dbReference type="Pfam" id="PF11887"/>
    </source>
</evidence>
<name>A0A7Y9UPJ9_9ACTN</name>
<dbReference type="Pfam" id="PF11887">
    <property type="entry name" value="Mce4_CUP1"/>
    <property type="match status" value="1"/>
</dbReference>
<evidence type="ECO:0000256" key="1">
    <source>
        <dbReference type="SAM" id="Coils"/>
    </source>
</evidence>
<evidence type="ECO:0000259" key="4">
    <source>
        <dbReference type="Pfam" id="PF02470"/>
    </source>
</evidence>
<dbReference type="GO" id="GO:0005576">
    <property type="term" value="C:extracellular region"/>
    <property type="evidence" value="ECO:0007669"/>
    <property type="project" value="TreeGrafter"/>
</dbReference>
<dbReference type="PANTHER" id="PTHR33371:SF4">
    <property type="entry name" value="INTERMEMBRANE PHOSPHOLIPID TRANSPORT SYSTEM BINDING PROTEIN MLAD"/>
    <property type="match status" value="1"/>
</dbReference>
<organism evidence="6 7">
    <name type="scientific">Nocardioides daedukensis</name>
    <dbReference type="NCBI Taxonomy" id="634462"/>
    <lineage>
        <taxon>Bacteria</taxon>
        <taxon>Bacillati</taxon>
        <taxon>Actinomycetota</taxon>
        <taxon>Actinomycetes</taxon>
        <taxon>Propionibacteriales</taxon>
        <taxon>Nocardioidaceae</taxon>
        <taxon>Nocardioides</taxon>
    </lineage>
</organism>
<gene>
    <name evidence="6" type="ORF">BJ980_000504</name>
</gene>
<accession>A0A7Y9UPJ9</accession>
<reference evidence="6 7" key="1">
    <citation type="submission" date="2020-07" db="EMBL/GenBank/DDBJ databases">
        <title>Sequencing the genomes of 1000 actinobacteria strains.</title>
        <authorList>
            <person name="Klenk H.-P."/>
        </authorList>
    </citation>
    <scope>NUCLEOTIDE SEQUENCE [LARGE SCALE GENOMIC DNA]</scope>
    <source>
        <strain evidence="6 7">DSM 23819</strain>
    </source>
</reference>
<feature type="domain" description="Mce/MlaD" evidence="4">
    <location>
        <begin position="33"/>
        <end position="106"/>
    </location>
</feature>
<sequence length="395" mass="41528">MLARINTRVVLVAVAVLLLIAAFLMFDKDTEQKTVTAHFPRAVSVFVGTDVRVLGVNVGEVTAVVPEGNSVRVDMTYDASFKIPADAKAVVITPTLVADRFVQLTPVYEEGPVMADKADIALKDSDVPVELDRIYAGLRDLSETLGPNGVNKDGTLDHLLAVANKNLGGKGKKGNDAIRSLSEAAETFGDGSGDLFSTVKHLAEFTDTLATNDELVVAFMKDLTGVTADLAEERDELEAALTEVAGAIGTVESFVEDNREALSTDVEKLTRVIKNIASEKDSMDLALTAGPVGIGNLVLAFDDKSGAIGSRFGFQGNVADADGFLCAIVQQSELPKAAKDLACTLFEAALEPIVSQANQKLPMSGGTASETSREDLSSAYASGTGSELSDLLGAR</sequence>
<dbReference type="EMBL" id="JACCAA010000001">
    <property type="protein sequence ID" value="NYG57581.1"/>
    <property type="molecule type" value="Genomic_DNA"/>
</dbReference>
<evidence type="ECO:0000313" key="7">
    <source>
        <dbReference type="Proteomes" id="UP000540656"/>
    </source>
</evidence>
<evidence type="ECO:0000256" key="3">
    <source>
        <dbReference type="SAM" id="Phobius"/>
    </source>
</evidence>
<dbReference type="InterPro" id="IPR024516">
    <property type="entry name" value="Mce_C"/>
</dbReference>
<feature type="region of interest" description="Disordered" evidence="2">
    <location>
        <begin position="359"/>
        <end position="395"/>
    </location>
</feature>
<dbReference type="PANTHER" id="PTHR33371">
    <property type="entry name" value="INTERMEMBRANE PHOSPHOLIPID TRANSPORT SYSTEM BINDING PROTEIN MLAD-RELATED"/>
    <property type="match status" value="1"/>
</dbReference>
<keyword evidence="3" id="KW-0472">Membrane</keyword>
<dbReference type="Proteomes" id="UP000540656">
    <property type="component" value="Unassembled WGS sequence"/>
</dbReference>
<comment type="caution">
    <text evidence="6">The sequence shown here is derived from an EMBL/GenBank/DDBJ whole genome shotgun (WGS) entry which is preliminary data.</text>
</comment>
<evidence type="ECO:0000256" key="2">
    <source>
        <dbReference type="SAM" id="MobiDB-lite"/>
    </source>
</evidence>
<feature type="coiled-coil region" evidence="1">
    <location>
        <begin position="220"/>
        <end position="279"/>
    </location>
</feature>
<feature type="domain" description="Mammalian cell entry C-terminal" evidence="5">
    <location>
        <begin position="114"/>
        <end position="274"/>
    </location>
</feature>
<evidence type="ECO:0000313" key="6">
    <source>
        <dbReference type="EMBL" id="NYG57581.1"/>
    </source>
</evidence>
<dbReference type="InterPro" id="IPR052336">
    <property type="entry name" value="MlaD_Phospholipid_Transporter"/>
</dbReference>
<keyword evidence="1" id="KW-0175">Coiled coil</keyword>
<dbReference type="AlphaFoldDB" id="A0A7Y9UPJ9"/>